<feature type="compositionally biased region" description="Polar residues" evidence="1">
    <location>
        <begin position="58"/>
        <end position="72"/>
    </location>
</feature>
<accession>A0A2N9AYT3</accession>
<feature type="region of interest" description="Disordered" evidence="1">
    <location>
        <begin position="42"/>
        <end position="101"/>
    </location>
</feature>
<organism evidence="2 3">
    <name type="scientific">Methylorubrum extorquens</name>
    <name type="common">Methylobacterium dichloromethanicum</name>
    <name type="synonym">Methylobacterium extorquens</name>
    <dbReference type="NCBI Taxonomy" id="408"/>
    <lineage>
        <taxon>Bacteria</taxon>
        <taxon>Pseudomonadati</taxon>
        <taxon>Pseudomonadota</taxon>
        <taxon>Alphaproteobacteria</taxon>
        <taxon>Hyphomicrobiales</taxon>
        <taxon>Methylobacteriaceae</taxon>
        <taxon>Methylorubrum</taxon>
    </lineage>
</organism>
<evidence type="ECO:0000256" key="1">
    <source>
        <dbReference type="SAM" id="MobiDB-lite"/>
    </source>
</evidence>
<dbReference type="AlphaFoldDB" id="A0A2N9AYT3"/>
<protein>
    <submittedName>
        <fullName evidence="2">Uncharacterized protein</fullName>
    </submittedName>
</protein>
<proteinExistence type="predicted"/>
<dbReference type="EMBL" id="LT962688">
    <property type="protein sequence ID" value="SOR32448.1"/>
    <property type="molecule type" value="Genomic_DNA"/>
</dbReference>
<evidence type="ECO:0000313" key="3">
    <source>
        <dbReference type="Proteomes" id="UP000233769"/>
    </source>
</evidence>
<gene>
    <name evidence="2" type="ORF">TK0001_5889</name>
</gene>
<sequence>MLPHVRAARPVVVAMIAGGIVVSSAAHVRAAEEDGLGGLFQQLFSPQPTPTPQPITPSADQSTSSGQANSATGFARRTYDRRDGRQSARRQQLKEAHAQVKPKVRYASLPKLAKVAAPSDKEQRPTAALDLRRYAGDPDAAFMHDSTLRKGDIVITTSGPKVFKGKTSERHAATEFEPAGHSSAVDRKTRKLLAAMVTPYGALPAYEADKLLAKQRRLSDPSSASAGQQVQTANLRVVYPSGLQGAAVRVSLQGD</sequence>
<dbReference type="Proteomes" id="UP000233769">
    <property type="component" value="Chromosome tk0001"/>
</dbReference>
<name>A0A2N9AYT3_METEX</name>
<reference evidence="3" key="1">
    <citation type="submission" date="2017-10" db="EMBL/GenBank/DDBJ databases">
        <authorList>
            <person name="Regsiter A."/>
            <person name="William W."/>
        </authorList>
    </citation>
    <scope>NUCLEOTIDE SEQUENCE [LARGE SCALE GENOMIC DNA]</scope>
</reference>
<evidence type="ECO:0000313" key="2">
    <source>
        <dbReference type="EMBL" id="SOR32448.1"/>
    </source>
</evidence>
<feature type="compositionally biased region" description="Basic and acidic residues" evidence="1">
    <location>
        <begin position="77"/>
        <end position="98"/>
    </location>
</feature>